<keyword evidence="3" id="KW-1185">Reference proteome</keyword>
<dbReference type="InterPro" id="IPR000626">
    <property type="entry name" value="Ubiquitin-like_dom"/>
</dbReference>
<evidence type="ECO:0000259" key="1">
    <source>
        <dbReference type="PROSITE" id="PS50053"/>
    </source>
</evidence>
<sequence length="223" mass="24817">MVDTNTDNTSITSLPVSWDEDALGSCKANYPNISSLSLQSGPASRYNPTPGSGRTGFLSVPPNNYPFYSDDEKYVPIMQADGGQLSEWKPMYNPSPEQAEIDRKAAYEAGVPHGYVAPGDKYAGLPTISLLVVSDLHTEIEYGSQVSKQGKHCGGPFRIHVSPKMHVEDLRKVIRDKGGIMPGLQRLSYAGKNMEDSQRTLEHYGIAYWHKSFPHWPIKIRRY</sequence>
<dbReference type="EMBL" id="JALJOR010000002">
    <property type="protein sequence ID" value="KAK9823441.1"/>
    <property type="molecule type" value="Genomic_DNA"/>
</dbReference>
<reference evidence="2 3" key="1">
    <citation type="journal article" date="2024" name="Nat. Commun.">
        <title>Phylogenomics reveals the evolutionary origins of lichenization in chlorophyte algae.</title>
        <authorList>
            <person name="Puginier C."/>
            <person name="Libourel C."/>
            <person name="Otte J."/>
            <person name="Skaloud P."/>
            <person name="Haon M."/>
            <person name="Grisel S."/>
            <person name="Petersen M."/>
            <person name="Berrin J.G."/>
            <person name="Delaux P.M."/>
            <person name="Dal Grande F."/>
            <person name="Keller J."/>
        </authorList>
    </citation>
    <scope>NUCLEOTIDE SEQUENCE [LARGE SCALE GENOMIC DNA]</scope>
    <source>
        <strain evidence="2 3">SAG 2043</strain>
    </source>
</reference>
<dbReference type="InterPro" id="IPR029071">
    <property type="entry name" value="Ubiquitin-like_domsf"/>
</dbReference>
<proteinExistence type="predicted"/>
<gene>
    <name evidence="2" type="ORF">WJX72_002787</name>
</gene>
<evidence type="ECO:0000313" key="3">
    <source>
        <dbReference type="Proteomes" id="UP001489004"/>
    </source>
</evidence>
<dbReference type="CDD" id="cd17039">
    <property type="entry name" value="Ubl_ubiquitin_like"/>
    <property type="match status" value="1"/>
</dbReference>
<feature type="domain" description="Ubiquitin-like" evidence="1">
    <location>
        <begin position="157"/>
        <end position="206"/>
    </location>
</feature>
<accession>A0AAW1QPL4</accession>
<dbReference type="Proteomes" id="UP001489004">
    <property type="component" value="Unassembled WGS sequence"/>
</dbReference>
<protein>
    <recommendedName>
        <fullName evidence="1">Ubiquitin-like domain-containing protein</fullName>
    </recommendedName>
</protein>
<name>A0AAW1QPL4_9CHLO</name>
<comment type="caution">
    <text evidence="2">The sequence shown here is derived from an EMBL/GenBank/DDBJ whole genome shotgun (WGS) entry which is preliminary data.</text>
</comment>
<dbReference type="AlphaFoldDB" id="A0AAW1QPL4"/>
<dbReference type="SUPFAM" id="SSF54236">
    <property type="entry name" value="Ubiquitin-like"/>
    <property type="match status" value="1"/>
</dbReference>
<dbReference type="Gene3D" id="3.10.20.90">
    <property type="entry name" value="Phosphatidylinositol 3-kinase Catalytic Subunit, Chain A, domain 1"/>
    <property type="match status" value="1"/>
</dbReference>
<organism evidence="2 3">
    <name type="scientific">[Myrmecia] bisecta</name>
    <dbReference type="NCBI Taxonomy" id="41462"/>
    <lineage>
        <taxon>Eukaryota</taxon>
        <taxon>Viridiplantae</taxon>
        <taxon>Chlorophyta</taxon>
        <taxon>core chlorophytes</taxon>
        <taxon>Trebouxiophyceae</taxon>
        <taxon>Trebouxiales</taxon>
        <taxon>Trebouxiaceae</taxon>
        <taxon>Myrmecia</taxon>
    </lineage>
</organism>
<evidence type="ECO:0000313" key="2">
    <source>
        <dbReference type="EMBL" id="KAK9823441.1"/>
    </source>
</evidence>
<dbReference type="PROSITE" id="PS50053">
    <property type="entry name" value="UBIQUITIN_2"/>
    <property type="match status" value="1"/>
</dbReference>
<dbReference type="Pfam" id="PF00240">
    <property type="entry name" value="ubiquitin"/>
    <property type="match status" value="1"/>
</dbReference>